<reference evidence="12 13" key="1">
    <citation type="submission" date="2023-07" db="EMBL/GenBank/DDBJ databases">
        <title>Genomic Encyclopedia of Type Strains, Phase IV (KMG-IV): sequencing the most valuable type-strain genomes for metagenomic binning, comparative biology and taxonomic classification.</title>
        <authorList>
            <person name="Goeker M."/>
        </authorList>
    </citation>
    <scope>NUCLEOTIDE SEQUENCE [LARGE SCALE GENOMIC DNA]</scope>
    <source>
        <strain evidence="12 13">DSM 16980</strain>
    </source>
</reference>
<feature type="domain" description="HAMP" evidence="11">
    <location>
        <begin position="234"/>
        <end position="289"/>
    </location>
</feature>
<feature type="transmembrane region" description="Helical" evidence="9">
    <location>
        <begin position="214"/>
        <end position="233"/>
    </location>
</feature>
<dbReference type="InterPro" id="IPR003660">
    <property type="entry name" value="HAMP_dom"/>
</dbReference>
<dbReference type="Pfam" id="PF00015">
    <property type="entry name" value="MCPsignal"/>
    <property type="match status" value="1"/>
</dbReference>
<keyword evidence="13" id="KW-1185">Reference proteome</keyword>
<dbReference type="Pfam" id="PF17200">
    <property type="entry name" value="sCache_2"/>
    <property type="match status" value="1"/>
</dbReference>
<feature type="domain" description="Methyl-accepting transducer" evidence="10">
    <location>
        <begin position="308"/>
        <end position="544"/>
    </location>
</feature>
<keyword evidence="6 8" id="KW-0807">Transducer</keyword>
<keyword evidence="2" id="KW-1003">Cell membrane</keyword>
<keyword evidence="4 9" id="KW-1133">Transmembrane helix</keyword>
<comment type="similarity">
    <text evidence="7">Belongs to the methyl-accepting chemotaxis (MCP) protein family.</text>
</comment>
<evidence type="ECO:0000256" key="3">
    <source>
        <dbReference type="ARBA" id="ARBA00022692"/>
    </source>
</evidence>
<dbReference type="PANTHER" id="PTHR32089:SF112">
    <property type="entry name" value="LYSOZYME-LIKE PROTEIN-RELATED"/>
    <property type="match status" value="1"/>
</dbReference>
<dbReference type="EMBL" id="JAUSUE010000005">
    <property type="protein sequence ID" value="MDQ0203344.1"/>
    <property type="molecule type" value="Genomic_DNA"/>
</dbReference>
<gene>
    <name evidence="12" type="ORF">J2S01_001060</name>
</gene>
<evidence type="ECO:0000256" key="9">
    <source>
        <dbReference type="SAM" id="Phobius"/>
    </source>
</evidence>
<evidence type="ECO:0000259" key="11">
    <source>
        <dbReference type="PROSITE" id="PS50885"/>
    </source>
</evidence>
<dbReference type="SMART" id="SM00283">
    <property type="entry name" value="MA"/>
    <property type="match status" value="1"/>
</dbReference>
<protein>
    <submittedName>
        <fullName evidence="12">Methyl-accepting chemotaxis protein</fullName>
    </submittedName>
</protein>
<dbReference type="Proteomes" id="UP001239167">
    <property type="component" value="Unassembled WGS sequence"/>
</dbReference>
<dbReference type="Gene3D" id="3.30.450.20">
    <property type="entry name" value="PAS domain"/>
    <property type="match status" value="1"/>
</dbReference>
<dbReference type="PROSITE" id="PS50885">
    <property type="entry name" value="HAMP"/>
    <property type="match status" value="1"/>
</dbReference>
<evidence type="ECO:0000256" key="2">
    <source>
        <dbReference type="ARBA" id="ARBA00022475"/>
    </source>
</evidence>
<feature type="transmembrane region" description="Helical" evidence="9">
    <location>
        <begin position="12"/>
        <end position="32"/>
    </location>
</feature>
<comment type="subcellular location">
    <subcellularLocation>
        <location evidence="1">Cell membrane</location>
        <topology evidence="1">Multi-pass membrane protein</topology>
    </subcellularLocation>
</comment>
<sequence length="594" mass="64308">MKNLYSIKVRLIFTIVAVSIGTILCVGGFFIYNMIRNSENQIADYRQTLVENVDRELKRQTEIAMSLIKDVYSKQQSGMITEAQAKVQAASLIRQLRYDDGRGYFWIDTYDGVNVVLMGRDIEGQSRIDSVDPNGKYYIKEIIENGRKADGGYTDLMFAKPNETIPLPKRNYSIAFDPYKWVLGTGGWIDYIDARVAQKEAAEKQILQDSIIRIVIYMAVLQIILIGIAIYVGKILADPIEFVTEKMNILATGDFSSTVEGKILERKDEIGIMGRSLQSLHNNVKTLLKKIAESAEYLAASAQELTSSAEQSATASNQVADSMVNVAHLCNDQFSAVDGAGKNTSDLSSHMQNFMSAIEESGQKIKLASEAAGRGNKEVSAAVSKMEDMERSVSKSAEVIGGLGKRSEKIGAIVDTIGSIAGQTNLLALNAAIEAARAGEHGKGFAVVAEEVRKLAEQSQMAASEIAELISSIQNETQNAVTVMQTGVDQVKEGSSVVDNAGNTFGDIVGMVEQIAERSESMEQIVGSLAKGTEDIAATVEKIDSMSRSVSAEAETVSAATEEQTASMNEIADASRTLAQMAQELQGAVSSFKI</sequence>
<evidence type="ECO:0000256" key="5">
    <source>
        <dbReference type="ARBA" id="ARBA00023136"/>
    </source>
</evidence>
<evidence type="ECO:0000313" key="13">
    <source>
        <dbReference type="Proteomes" id="UP001239167"/>
    </source>
</evidence>
<proteinExistence type="inferred from homology"/>
<evidence type="ECO:0000256" key="8">
    <source>
        <dbReference type="PROSITE-ProRule" id="PRU00284"/>
    </source>
</evidence>
<organism evidence="12 13">
    <name type="scientific">Pectinatus haikarae</name>
    <dbReference type="NCBI Taxonomy" id="349096"/>
    <lineage>
        <taxon>Bacteria</taxon>
        <taxon>Bacillati</taxon>
        <taxon>Bacillota</taxon>
        <taxon>Negativicutes</taxon>
        <taxon>Selenomonadales</taxon>
        <taxon>Selenomonadaceae</taxon>
        <taxon>Pectinatus</taxon>
    </lineage>
</organism>
<comment type="caution">
    <text evidence="12">The sequence shown here is derived from an EMBL/GenBank/DDBJ whole genome shotgun (WGS) entry which is preliminary data.</text>
</comment>
<dbReference type="InterPro" id="IPR033480">
    <property type="entry name" value="sCache_2"/>
</dbReference>
<evidence type="ECO:0000256" key="4">
    <source>
        <dbReference type="ARBA" id="ARBA00022989"/>
    </source>
</evidence>
<evidence type="ECO:0000259" key="10">
    <source>
        <dbReference type="PROSITE" id="PS50111"/>
    </source>
</evidence>
<accession>A0ABT9Y687</accession>
<evidence type="ECO:0000256" key="7">
    <source>
        <dbReference type="ARBA" id="ARBA00029447"/>
    </source>
</evidence>
<dbReference type="SUPFAM" id="SSF58104">
    <property type="entry name" value="Methyl-accepting chemotaxis protein (MCP) signaling domain"/>
    <property type="match status" value="1"/>
</dbReference>
<dbReference type="SMART" id="SM01049">
    <property type="entry name" value="Cache_2"/>
    <property type="match status" value="1"/>
</dbReference>
<dbReference type="PANTHER" id="PTHR32089">
    <property type="entry name" value="METHYL-ACCEPTING CHEMOTAXIS PROTEIN MCPB"/>
    <property type="match status" value="1"/>
</dbReference>
<dbReference type="CDD" id="cd11386">
    <property type="entry name" value="MCP_signal"/>
    <property type="match status" value="1"/>
</dbReference>
<dbReference type="Gene3D" id="1.10.287.950">
    <property type="entry name" value="Methyl-accepting chemotaxis protein"/>
    <property type="match status" value="1"/>
</dbReference>
<evidence type="ECO:0000313" key="12">
    <source>
        <dbReference type="EMBL" id="MDQ0203344.1"/>
    </source>
</evidence>
<evidence type="ECO:0000256" key="6">
    <source>
        <dbReference type="ARBA" id="ARBA00023224"/>
    </source>
</evidence>
<evidence type="ECO:0000256" key="1">
    <source>
        <dbReference type="ARBA" id="ARBA00004651"/>
    </source>
</evidence>
<keyword evidence="5 9" id="KW-0472">Membrane</keyword>
<dbReference type="PROSITE" id="PS50111">
    <property type="entry name" value="CHEMOTAXIS_TRANSDUC_2"/>
    <property type="match status" value="1"/>
</dbReference>
<dbReference type="RefSeq" id="WP_307223373.1">
    <property type="nucleotide sequence ID" value="NZ_CP116940.1"/>
</dbReference>
<dbReference type="InterPro" id="IPR004089">
    <property type="entry name" value="MCPsignal_dom"/>
</dbReference>
<keyword evidence="3 9" id="KW-0812">Transmembrane</keyword>
<name>A0ABT9Y687_9FIRM</name>